<dbReference type="RefSeq" id="YP_009274266.1">
    <property type="nucleotide sequence ID" value="NC_030915.1"/>
</dbReference>
<accession>A0A160DGX3</accession>
<dbReference type="SUPFAM" id="SSF53474">
    <property type="entry name" value="alpha/beta-Hydrolases"/>
    <property type="match status" value="1"/>
</dbReference>
<dbReference type="Proteomes" id="UP000204112">
    <property type="component" value="Segment"/>
</dbReference>
<evidence type="ECO:0000313" key="1">
    <source>
        <dbReference type="EMBL" id="ANA87386.1"/>
    </source>
</evidence>
<evidence type="ECO:0000313" key="2">
    <source>
        <dbReference type="Proteomes" id="UP000204112"/>
    </source>
</evidence>
<organism evidence="1 2">
    <name type="scientific">Gordonia phage Orchid</name>
    <dbReference type="NCBI Taxonomy" id="1838075"/>
    <lineage>
        <taxon>Viruses</taxon>
        <taxon>Duplodnaviria</taxon>
        <taxon>Heunggongvirae</taxon>
        <taxon>Uroviricota</taxon>
        <taxon>Caudoviricetes</taxon>
        <taxon>Orchidvirus</taxon>
        <taxon>Orchidvirus orchid</taxon>
    </lineage>
</organism>
<dbReference type="Gene3D" id="3.40.50.1820">
    <property type="entry name" value="alpha/beta hydrolase"/>
    <property type="match status" value="1"/>
</dbReference>
<dbReference type="OrthoDB" id="7052at10239"/>
<protein>
    <submittedName>
        <fullName evidence="1">Lysin B</fullName>
    </submittedName>
</protein>
<sequence length="240" mass="26262">MSVTLLKARGIGEPLKNNMLTGLGNRLPKEIKQEEINYPASYGAVPKPGMSFLASLDICAKLTLERIQKAPKGEFFVLAGFSAGAEAMGNFIAAADAEILRRILGIYLVADPSMPRYALNTRKYGIRGERYLPRGVKAKWSADPKDCIPLCSPKPSPLRDIADRSPNMGIGSRLDWLGAYSRINNRAVQGGFGVPDFNAAIQEALGYLVRGDHTGYNVRREPNGKVYLHNGADWIQSLVK</sequence>
<dbReference type="GeneID" id="28800382"/>
<proteinExistence type="predicted"/>
<dbReference type="EMBL" id="KU998253">
    <property type="protein sequence ID" value="ANA87386.1"/>
    <property type="molecule type" value="Genomic_DNA"/>
</dbReference>
<dbReference type="InterPro" id="IPR029058">
    <property type="entry name" value="AB_hydrolase_fold"/>
</dbReference>
<keyword evidence="2" id="KW-1185">Reference proteome</keyword>
<dbReference type="KEGG" id="vg:28800382"/>
<name>A0A160DGX3_9CAUD</name>
<reference evidence="2" key="1">
    <citation type="submission" date="2016-03" db="EMBL/GenBank/DDBJ databases">
        <authorList>
            <person name="Ploux O."/>
        </authorList>
    </citation>
    <scope>NUCLEOTIDE SEQUENCE [LARGE SCALE GENOMIC DNA]</scope>
</reference>
<gene>
    <name evidence="1" type="primary">39</name>
    <name evidence="1" type="ORF">PBI_ORCHID_39</name>
</gene>